<proteinExistence type="predicted"/>
<protein>
    <recommendedName>
        <fullName evidence="3">Bacteriocin</fullName>
    </recommendedName>
</protein>
<sequence length="66" mass="6368">MAIRELAVEEFEIVSGAGSFCEDLYTGFGGGVGAVLGSGGGPAGTIIGGTLGGAAGGWLGRKFCTN</sequence>
<name>A0ABZ1UJ35_9BURK</name>
<evidence type="ECO:0000313" key="1">
    <source>
        <dbReference type="EMBL" id="WUR12722.1"/>
    </source>
</evidence>
<dbReference type="EMBL" id="CP136508">
    <property type="protein sequence ID" value="WUR12722.1"/>
    <property type="molecule type" value="Genomic_DNA"/>
</dbReference>
<accession>A0ABZ1UJ35</accession>
<dbReference type="Proteomes" id="UP000321323">
    <property type="component" value="Chromosome"/>
</dbReference>
<evidence type="ECO:0008006" key="3">
    <source>
        <dbReference type="Google" id="ProtNLM"/>
    </source>
</evidence>
<keyword evidence="2" id="KW-1185">Reference proteome</keyword>
<evidence type="ECO:0000313" key="2">
    <source>
        <dbReference type="Proteomes" id="UP000321323"/>
    </source>
</evidence>
<organism evidence="1 2">
    <name type="scientific">[Empedobacter] haloabium</name>
    <dbReference type="NCBI Taxonomy" id="592317"/>
    <lineage>
        <taxon>Bacteria</taxon>
        <taxon>Pseudomonadati</taxon>
        <taxon>Pseudomonadota</taxon>
        <taxon>Betaproteobacteria</taxon>
        <taxon>Burkholderiales</taxon>
        <taxon>Oxalobacteraceae</taxon>
        <taxon>Telluria group</taxon>
        <taxon>Telluria group incertae sedis</taxon>
    </lineage>
</organism>
<gene>
    <name evidence="1" type="ORF">E7V67_024005</name>
</gene>
<reference evidence="1 2" key="1">
    <citation type="journal article" date="2019" name="Int. J. Syst. Evol. Microbiol.">
        <title>The Draft Whole-Genome Sequence of the Antibiotic Producer Empedobacter haloabium ATCC 31962 Provides Indications for Its Taxonomic Reclassification.</title>
        <authorList>
            <person name="Miess H."/>
            <person name="Arlt P."/>
            <person name="Apel A.K."/>
            <person name="Weber T."/>
            <person name="Nieselt K."/>
            <person name="Hanssen F."/>
            <person name="Czemmel S."/>
            <person name="Nahnsen S."/>
            <person name="Gross H."/>
        </authorList>
    </citation>
    <scope>NUCLEOTIDE SEQUENCE [LARGE SCALE GENOMIC DNA]</scope>
    <source>
        <strain evidence="1 2">ATCC 31962</strain>
    </source>
</reference>